<comment type="caution">
    <text evidence="1">The sequence shown here is derived from an EMBL/GenBank/DDBJ whole genome shotgun (WGS) entry which is preliminary data.</text>
</comment>
<dbReference type="Proteomes" id="UP001164539">
    <property type="component" value="Chromosome 6"/>
</dbReference>
<name>A0ACC1Y181_MELAZ</name>
<evidence type="ECO:0000313" key="1">
    <source>
        <dbReference type="EMBL" id="KAJ4717348.1"/>
    </source>
</evidence>
<accession>A0ACC1Y181</accession>
<reference evidence="1 2" key="1">
    <citation type="journal article" date="2023" name="Science">
        <title>Complex scaffold remodeling in plant triterpene biosynthesis.</title>
        <authorList>
            <person name="De La Pena R."/>
            <person name="Hodgson H."/>
            <person name="Liu J.C."/>
            <person name="Stephenson M.J."/>
            <person name="Martin A.C."/>
            <person name="Owen C."/>
            <person name="Harkess A."/>
            <person name="Leebens-Mack J."/>
            <person name="Jimenez L.E."/>
            <person name="Osbourn A."/>
            <person name="Sattely E.S."/>
        </authorList>
    </citation>
    <scope>NUCLEOTIDE SEQUENCE [LARGE SCALE GENOMIC DNA]</scope>
    <source>
        <strain evidence="2">cv. JPN11</strain>
        <tissue evidence="1">Leaf</tissue>
    </source>
</reference>
<gene>
    <name evidence="1" type="ORF">OWV82_012249</name>
</gene>
<evidence type="ECO:0000313" key="2">
    <source>
        <dbReference type="Proteomes" id="UP001164539"/>
    </source>
</evidence>
<organism evidence="1 2">
    <name type="scientific">Melia azedarach</name>
    <name type="common">Chinaberry tree</name>
    <dbReference type="NCBI Taxonomy" id="155640"/>
    <lineage>
        <taxon>Eukaryota</taxon>
        <taxon>Viridiplantae</taxon>
        <taxon>Streptophyta</taxon>
        <taxon>Embryophyta</taxon>
        <taxon>Tracheophyta</taxon>
        <taxon>Spermatophyta</taxon>
        <taxon>Magnoliopsida</taxon>
        <taxon>eudicotyledons</taxon>
        <taxon>Gunneridae</taxon>
        <taxon>Pentapetalae</taxon>
        <taxon>rosids</taxon>
        <taxon>malvids</taxon>
        <taxon>Sapindales</taxon>
        <taxon>Meliaceae</taxon>
        <taxon>Melia</taxon>
    </lineage>
</organism>
<protein>
    <submittedName>
        <fullName evidence="1">Uncharacterized protein</fullName>
    </submittedName>
</protein>
<proteinExistence type="predicted"/>
<sequence length="100" mass="11278">MVTVMVMVGRKEMMIEEEEKRGRFIVKLKWFLGGNEGLRPKYGSMPTSTLFGMLSQIMSALPILSRISFGVGEFHAHILGEYGWSREACKVHCTGILKLV</sequence>
<keyword evidence="2" id="KW-1185">Reference proteome</keyword>
<dbReference type="EMBL" id="CM051399">
    <property type="protein sequence ID" value="KAJ4717348.1"/>
    <property type="molecule type" value="Genomic_DNA"/>
</dbReference>